<dbReference type="RefSeq" id="WP_065990763.1">
    <property type="nucleotide sequence ID" value="NZ_MDEN01000065.1"/>
</dbReference>
<reference evidence="3 4" key="1">
    <citation type="submission" date="2016-08" db="EMBL/GenBank/DDBJ databases">
        <title>Whole genome sequence of Pseudomonas graminis strain UASWS1507, a potential biological control agent for agriculture.</title>
        <authorList>
            <person name="Crovadore J."/>
            <person name="Calmin G."/>
            <person name="Chablais R."/>
            <person name="Cochard B."/>
            <person name="Lefort F."/>
        </authorList>
    </citation>
    <scope>NUCLEOTIDE SEQUENCE [LARGE SCALE GENOMIC DNA]</scope>
    <source>
        <strain evidence="3 4">UASWS1507</strain>
    </source>
</reference>
<evidence type="ECO:0000259" key="1">
    <source>
        <dbReference type="Pfam" id="PF08348"/>
    </source>
</evidence>
<dbReference type="PANTHER" id="PTHR35568:SF1">
    <property type="entry name" value="TRANSCRIPTIONAL REGULATOR DAUR"/>
    <property type="match status" value="1"/>
</dbReference>
<dbReference type="InterPro" id="IPR013559">
    <property type="entry name" value="YheO"/>
</dbReference>
<proteinExistence type="predicted"/>
<comment type="caution">
    <text evidence="3">The sequence shown here is derived from an EMBL/GenBank/DDBJ whole genome shotgun (WGS) entry which is preliminary data.</text>
</comment>
<evidence type="ECO:0000313" key="4">
    <source>
        <dbReference type="Proteomes" id="UP000095143"/>
    </source>
</evidence>
<evidence type="ECO:0008006" key="5">
    <source>
        <dbReference type="Google" id="ProtNLM"/>
    </source>
</evidence>
<dbReference type="Proteomes" id="UP000095143">
    <property type="component" value="Unassembled WGS sequence"/>
</dbReference>
<gene>
    <name evidence="3" type="ORF">BBI10_18135</name>
</gene>
<dbReference type="InterPro" id="IPR039445">
    <property type="entry name" value="DauR-like_HTH"/>
</dbReference>
<organism evidence="3 4">
    <name type="scientific">Pseudomonas graminis</name>
    <dbReference type="NCBI Taxonomy" id="158627"/>
    <lineage>
        <taxon>Bacteria</taxon>
        <taxon>Pseudomonadati</taxon>
        <taxon>Pseudomonadota</taxon>
        <taxon>Gammaproteobacteria</taxon>
        <taxon>Pseudomonadales</taxon>
        <taxon>Pseudomonadaceae</taxon>
        <taxon>Pseudomonas</taxon>
    </lineage>
</organism>
<evidence type="ECO:0000259" key="2">
    <source>
        <dbReference type="Pfam" id="PF13309"/>
    </source>
</evidence>
<name>A0A1C2DRN9_9PSED</name>
<sequence length="237" mass="25402">MLKSFIEPAFQAQLIDLLAGTVRAIGSVVPRNAEVVLHDLRTPDYSIAEIANAHVTGRRKGDSILAGLRADLAFNDALEEKLEPISLLLDYLTLSKDGQPLRSSTALYRDQNGKAFAALCINVDQACVLDALQVLQALAGGSEGSARVVNPITASDNAEPINHTIDELMREIIRDATELSPGTGRTDIKRANLLAVSEMQDKGIFLIKGGVEKAAAALGVTRYSIYNYLAELKGTDG</sequence>
<dbReference type="Pfam" id="PF08348">
    <property type="entry name" value="PAS_6"/>
    <property type="match status" value="1"/>
</dbReference>
<dbReference type="OrthoDB" id="9796595at2"/>
<dbReference type="EMBL" id="MDEN01000065">
    <property type="protein sequence ID" value="OCX17427.1"/>
    <property type="molecule type" value="Genomic_DNA"/>
</dbReference>
<dbReference type="AlphaFoldDB" id="A0A1C2DRN9"/>
<feature type="domain" description="Transcriptional regulator DauR-like HTH" evidence="2">
    <location>
        <begin position="189"/>
        <end position="229"/>
    </location>
</feature>
<accession>A0A1C2DRN9</accession>
<dbReference type="InterPro" id="IPR039446">
    <property type="entry name" value="DauR-like"/>
</dbReference>
<feature type="domain" description="YheO-like" evidence="1">
    <location>
        <begin position="20"/>
        <end position="127"/>
    </location>
</feature>
<protein>
    <recommendedName>
        <fullName evidence="5">Transcriptional regulator YheO</fullName>
    </recommendedName>
</protein>
<dbReference type="Pfam" id="PF13309">
    <property type="entry name" value="HTH_22"/>
    <property type="match status" value="1"/>
</dbReference>
<evidence type="ECO:0000313" key="3">
    <source>
        <dbReference type="EMBL" id="OCX17427.1"/>
    </source>
</evidence>
<dbReference type="PANTHER" id="PTHR35568">
    <property type="entry name" value="TRANSCRIPTIONAL REGULATOR DAUR"/>
    <property type="match status" value="1"/>
</dbReference>